<dbReference type="WBParaSite" id="Csp11.Scaffold598.g5344.t1">
    <property type="protein sequence ID" value="Csp11.Scaffold598.g5344.t1"/>
    <property type="gene ID" value="Csp11.Scaffold598.g5344"/>
</dbReference>
<dbReference type="AlphaFoldDB" id="A0A1I7TF58"/>
<dbReference type="Pfam" id="PF00646">
    <property type="entry name" value="F-box"/>
    <property type="match status" value="1"/>
</dbReference>
<feature type="domain" description="F-box" evidence="1">
    <location>
        <begin position="3"/>
        <end position="55"/>
    </location>
</feature>
<protein>
    <submittedName>
        <fullName evidence="3">F-box domain-containing protein</fullName>
    </submittedName>
</protein>
<dbReference type="PANTHER" id="PTHR21503:SF8">
    <property type="entry name" value="F-BOX ASSOCIATED DOMAIN-CONTAINING PROTEIN-RELATED"/>
    <property type="match status" value="1"/>
</dbReference>
<name>A0A1I7TF58_9PELO</name>
<dbReference type="PROSITE" id="PS50181">
    <property type="entry name" value="FBOX"/>
    <property type="match status" value="1"/>
</dbReference>
<dbReference type="PANTHER" id="PTHR21503">
    <property type="entry name" value="F-BOX-CONTAINING HYPOTHETICAL PROTEIN C.ELEGANS"/>
    <property type="match status" value="1"/>
</dbReference>
<dbReference type="Proteomes" id="UP000095282">
    <property type="component" value="Unplaced"/>
</dbReference>
<organism evidence="2 3">
    <name type="scientific">Caenorhabditis tropicalis</name>
    <dbReference type="NCBI Taxonomy" id="1561998"/>
    <lineage>
        <taxon>Eukaryota</taxon>
        <taxon>Metazoa</taxon>
        <taxon>Ecdysozoa</taxon>
        <taxon>Nematoda</taxon>
        <taxon>Chromadorea</taxon>
        <taxon>Rhabditida</taxon>
        <taxon>Rhabditina</taxon>
        <taxon>Rhabditomorpha</taxon>
        <taxon>Rhabditoidea</taxon>
        <taxon>Rhabditidae</taxon>
        <taxon>Peloderinae</taxon>
        <taxon>Caenorhabditis</taxon>
    </lineage>
</organism>
<accession>A0A1I7TF58</accession>
<evidence type="ECO:0000313" key="2">
    <source>
        <dbReference type="Proteomes" id="UP000095282"/>
    </source>
</evidence>
<sequence>MDRFPLFQLPLVAILEIMKSFHLFDLTKLSMCSQKIHRWIKRFRVIRRESLFIEVAHLDRLSVEVINDPGEEYLTFDIKSLPSTTHSVNFGGSQLIPISLENTDFQYYMHLDFDDKTEGLKTISEYLCTFFEKDITTLFLSSLPCEPIMEWVSKRQGKCRDLMIDDIKYLNYGERVIIENRPFHVFGGIDIRRNDGKTATIIHSGDQFERRTEFYMIVWDN</sequence>
<evidence type="ECO:0000313" key="3">
    <source>
        <dbReference type="WBParaSite" id="Csp11.Scaffold598.g5344.t1"/>
    </source>
</evidence>
<keyword evidence="2" id="KW-1185">Reference proteome</keyword>
<proteinExistence type="predicted"/>
<reference evidence="3" key="1">
    <citation type="submission" date="2016-11" db="UniProtKB">
        <authorList>
            <consortium name="WormBaseParasite"/>
        </authorList>
    </citation>
    <scope>IDENTIFICATION</scope>
</reference>
<dbReference type="InterPro" id="IPR001810">
    <property type="entry name" value="F-box_dom"/>
</dbReference>
<evidence type="ECO:0000259" key="1">
    <source>
        <dbReference type="PROSITE" id="PS50181"/>
    </source>
</evidence>